<name>A0A5N5G7Q0_9ROSA</name>
<dbReference type="Proteomes" id="UP000327157">
    <property type="component" value="Unassembled WGS sequence"/>
</dbReference>
<keyword evidence="1" id="KW-0732">Signal</keyword>
<organism evidence="2 3">
    <name type="scientific">Pyrus ussuriensis x Pyrus communis</name>
    <dbReference type="NCBI Taxonomy" id="2448454"/>
    <lineage>
        <taxon>Eukaryota</taxon>
        <taxon>Viridiplantae</taxon>
        <taxon>Streptophyta</taxon>
        <taxon>Embryophyta</taxon>
        <taxon>Tracheophyta</taxon>
        <taxon>Spermatophyta</taxon>
        <taxon>Magnoliopsida</taxon>
        <taxon>eudicotyledons</taxon>
        <taxon>Gunneridae</taxon>
        <taxon>Pentapetalae</taxon>
        <taxon>rosids</taxon>
        <taxon>fabids</taxon>
        <taxon>Rosales</taxon>
        <taxon>Rosaceae</taxon>
        <taxon>Amygdaloideae</taxon>
        <taxon>Maleae</taxon>
        <taxon>Pyrus</taxon>
    </lineage>
</organism>
<proteinExistence type="predicted"/>
<reference evidence="2 3" key="1">
    <citation type="submission" date="2019-09" db="EMBL/GenBank/DDBJ databases">
        <authorList>
            <person name="Ou C."/>
        </authorList>
    </citation>
    <scope>NUCLEOTIDE SEQUENCE [LARGE SCALE GENOMIC DNA]</scope>
    <source>
        <strain evidence="2">S2</strain>
        <tissue evidence="2">Leaf</tissue>
    </source>
</reference>
<gene>
    <name evidence="2" type="ORF">D8674_041421</name>
</gene>
<dbReference type="AlphaFoldDB" id="A0A5N5G7Q0"/>
<feature type="chain" id="PRO_5024328176" evidence="1">
    <location>
        <begin position="24"/>
        <end position="61"/>
    </location>
</feature>
<comment type="caution">
    <text evidence="2">The sequence shown here is derived from an EMBL/GenBank/DDBJ whole genome shotgun (WGS) entry which is preliminary data.</text>
</comment>
<evidence type="ECO:0000313" key="2">
    <source>
        <dbReference type="EMBL" id="KAB2609690.1"/>
    </source>
</evidence>
<dbReference type="EMBL" id="SMOL01000527">
    <property type="protein sequence ID" value="KAB2609690.1"/>
    <property type="molecule type" value="Genomic_DNA"/>
</dbReference>
<keyword evidence="3" id="KW-1185">Reference proteome</keyword>
<sequence length="61" mass="6254">MASFASANGAVLCPLAFSLGVLSSAISSGFCPSDSSLLPRIESSAFLGFAWELLFCFNSGT</sequence>
<protein>
    <submittedName>
        <fullName evidence="2">Protein SPA1-RELATED 2</fullName>
    </submittedName>
</protein>
<feature type="signal peptide" evidence="1">
    <location>
        <begin position="1"/>
        <end position="23"/>
    </location>
</feature>
<evidence type="ECO:0000256" key="1">
    <source>
        <dbReference type="SAM" id="SignalP"/>
    </source>
</evidence>
<evidence type="ECO:0000313" key="3">
    <source>
        <dbReference type="Proteomes" id="UP000327157"/>
    </source>
</evidence>
<accession>A0A5N5G7Q0</accession>
<reference evidence="2 3" key="2">
    <citation type="submission" date="2019-11" db="EMBL/GenBank/DDBJ databases">
        <title>A de novo genome assembly of a pear dwarfing rootstock.</title>
        <authorList>
            <person name="Wang F."/>
            <person name="Wang J."/>
            <person name="Li S."/>
            <person name="Zhang Y."/>
            <person name="Fang M."/>
            <person name="Ma L."/>
            <person name="Zhao Y."/>
            <person name="Jiang S."/>
        </authorList>
    </citation>
    <scope>NUCLEOTIDE SEQUENCE [LARGE SCALE GENOMIC DNA]</scope>
    <source>
        <strain evidence="2">S2</strain>
        <tissue evidence="2">Leaf</tissue>
    </source>
</reference>